<sequence length="295" mass="32335">MHNLFTRFLVSSLFCCFSYCSYAEITDTKVIDNGGSGKYKAIVSSDSLLPGYVIYQPKNLQETLQSEQRLPAIIFANGACSDSSLEYERMLTEIASHGYLVITLGSIQKVKDDRPFKNVTNAMMGKALDWLSETSEDKDSRYYHAVDLNKIGFAGHSCGGAQLLAMASDSRVKTYLMFNSGIGDMSMAQADRSSLASLHGPTIYLVGGDSDVATPNAKLDYQRIDHVPVVLANDLDGGHSGTFNQPRGGSFASLALKWLDWQLKEQDTYAPIFLAGKLDNFAGWSVKGKQFEGIK</sequence>
<protein>
    <submittedName>
        <fullName evidence="3">Alpha/beta hydrolase</fullName>
    </submittedName>
</protein>
<reference evidence="3 4" key="1">
    <citation type="submission" date="2022-01" db="EMBL/GenBank/DDBJ databases">
        <title>Paraglaciecola sp. G1-23.</title>
        <authorList>
            <person name="Jin M.S."/>
            <person name="Han D.M."/>
            <person name="Kim H.M."/>
            <person name="Jeon C.O."/>
        </authorList>
    </citation>
    <scope>NUCLEOTIDE SEQUENCE [LARGE SCALE GENOMIC DNA]</scope>
    <source>
        <strain evidence="3 4">G1-23</strain>
    </source>
</reference>
<keyword evidence="4" id="KW-1185">Reference proteome</keyword>
<feature type="signal peptide" evidence="1">
    <location>
        <begin position="1"/>
        <end position="23"/>
    </location>
</feature>
<dbReference type="GO" id="GO:0016787">
    <property type="term" value="F:hydrolase activity"/>
    <property type="evidence" value="ECO:0007669"/>
    <property type="project" value="UniProtKB-KW"/>
</dbReference>
<dbReference type="Proteomes" id="UP001521137">
    <property type="component" value="Unassembled WGS sequence"/>
</dbReference>
<evidence type="ECO:0000256" key="1">
    <source>
        <dbReference type="SAM" id="SignalP"/>
    </source>
</evidence>
<proteinExistence type="predicted"/>
<feature type="domain" description="PET hydrolase/cutinase-like" evidence="2">
    <location>
        <begin position="66"/>
        <end position="216"/>
    </location>
</feature>
<dbReference type="Gene3D" id="3.40.50.1820">
    <property type="entry name" value="alpha/beta hydrolase"/>
    <property type="match status" value="1"/>
</dbReference>
<evidence type="ECO:0000313" key="4">
    <source>
        <dbReference type="Proteomes" id="UP001521137"/>
    </source>
</evidence>
<dbReference type="PANTHER" id="PTHR33428">
    <property type="entry name" value="CHLOROPHYLLASE-2, CHLOROPLASTIC"/>
    <property type="match status" value="1"/>
</dbReference>
<dbReference type="SUPFAM" id="SSF53474">
    <property type="entry name" value="alpha/beta-Hydrolases"/>
    <property type="match status" value="1"/>
</dbReference>
<evidence type="ECO:0000313" key="3">
    <source>
        <dbReference type="EMBL" id="MCF2946651.1"/>
    </source>
</evidence>
<evidence type="ECO:0000259" key="2">
    <source>
        <dbReference type="Pfam" id="PF12740"/>
    </source>
</evidence>
<comment type="caution">
    <text evidence="3">The sequence shown here is derived from an EMBL/GenBank/DDBJ whole genome shotgun (WGS) entry which is preliminary data.</text>
</comment>
<accession>A0ABS9D146</accession>
<organism evidence="3 4">
    <name type="scientific">Paraglaciecola algarum</name>
    <dbReference type="NCBI Taxonomy" id="3050085"/>
    <lineage>
        <taxon>Bacteria</taxon>
        <taxon>Pseudomonadati</taxon>
        <taxon>Pseudomonadota</taxon>
        <taxon>Gammaproteobacteria</taxon>
        <taxon>Alteromonadales</taxon>
        <taxon>Alteromonadaceae</taxon>
        <taxon>Paraglaciecola</taxon>
    </lineage>
</organism>
<keyword evidence="3" id="KW-0378">Hydrolase</keyword>
<dbReference type="Pfam" id="PF12740">
    <property type="entry name" value="PETase"/>
    <property type="match status" value="1"/>
</dbReference>
<name>A0ABS9D146_9ALTE</name>
<gene>
    <name evidence="3" type="ORF">L0668_00900</name>
</gene>
<dbReference type="InterPro" id="IPR041127">
    <property type="entry name" value="PET_hydrolase/cutinase-like"/>
</dbReference>
<keyword evidence="1" id="KW-0732">Signal</keyword>
<dbReference type="RefSeq" id="WP_235310177.1">
    <property type="nucleotide sequence ID" value="NZ_JAKGAS010000001.1"/>
</dbReference>
<feature type="chain" id="PRO_5045365752" evidence="1">
    <location>
        <begin position="24"/>
        <end position="295"/>
    </location>
</feature>
<dbReference type="InterPro" id="IPR029058">
    <property type="entry name" value="AB_hydrolase_fold"/>
</dbReference>
<dbReference type="EMBL" id="JAKGAS010000001">
    <property type="protein sequence ID" value="MCF2946651.1"/>
    <property type="molecule type" value="Genomic_DNA"/>
</dbReference>
<dbReference type="PANTHER" id="PTHR33428:SF14">
    <property type="entry name" value="CARBOXYLESTERASE TYPE B DOMAIN-CONTAINING PROTEIN"/>
    <property type="match status" value="1"/>
</dbReference>